<evidence type="ECO:0000313" key="2">
    <source>
        <dbReference type="EnsemblPlants" id="AET6Gv20551200.1"/>
    </source>
</evidence>
<organism evidence="2 3">
    <name type="scientific">Aegilops tauschii subsp. strangulata</name>
    <name type="common">Goatgrass</name>
    <dbReference type="NCBI Taxonomy" id="200361"/>
    <lineage>
        <taxon>Eukaryota</taxon>
        <taxon>Viridiplantae</taxon>
        <taxon>Streptophyta</taxon>
        <taxon>Embryophyta</taxon>
        <taxon>Tracheophyta</taxon>
        <taxon>Spermatophyta</taxon>
        <taxon>Magnoliopsida</taxon>
        <taxon>Liliopsida</taxon>
        <taxon>Poales</taxon>
        <taxon>Poaceae</taxon>
        <taxon>BOP clade</taxon>
        <taxon>Pooideae</taxon>
        <taxon>Triticodae</taxon>
        <taxon>Triticeae</taxon>
        <taxon>Triticinae</taxon>
        <taxon>Aegilops</taxon>
    </lineage>
</organism>
<dbReference type="EnsemblPlants" id="AET6Gv20551200.1">
    <property type="protein sequence ID" value="AET6Gv20551200.1"/>
    <property type="gene ID" value="AET6Gv20551200"/>
</dbReference>
<reference evidence="2" key="4">
    <citation type="submission" date="2019-03" db="UniProtKB">
        <authorList>
            <consortium name="EnsemblPlants"/>
        </authorList>
    </citation>
    <scope>IDENTIFICATION</scope>
</reference>
<protein>
    <submittedName>
        <fullName evidence="2">Uncharacterized protein</fullName>
    </submittedName>
</protein>
<dbReference type="Proteomes" id="UP000015105">
    <property type="component" value="Chromosome 6D"/>
</dbReference>
<reference evidence="3" key="1">
    <citation type="journal article" date="2014" name="Science">
        <title>Ancient hybridizations among the ancestral genomes of bread wheat.</title>
        <authorList>
            <consortium name="International Wheat Genome Sequencing Consortium,"/>
            <person name="Marcussen T."/>
            <person name="Sandve S.R."/>
            <person name="Heier L."/>
            <person name="Spannagl M."/>
            <person name="Pfeifer M."/>
            <person name="Jakobsen K.S."/>
            <person name="Wulff B.B."/>
            <person name="Steuernagel B."/>
            <person name="Mayer K.F."/>
            <person name="Olsen O.A."/>
        </authorList>
    </citation>
    <scope>NUCLEOTIDE SEQUENCE [LARGE SCALE GENOMIC DNA]</scope>
    <source>
        <strain evidence="3">cv. AL8/78</strain>
    </source>
</reference>
<proteinExistence type="predicted"/>
<accession>A0A453NZ82</accession>
<sequence length="67" mass="7623">RCRTRPPIGNGAERKPAVSFRGHTLLFHFGRKICRTRTLTRRRHGQVPRRGAAFRRRGPRSATTAAS</sequence>
<dbReference type="Gramene" id="AET6Gv20551200.1">
    <property type="protein sequence ID" value="AET6Gv20551200.1"/>
    <property type="gene ID" value="AET6Gv20551200"/>
</dbReference>
<evidence type="ECO:0000256" key="1">
    <source>
        <dbReference type="SAM" id="MobiDB-lite"/>
    </source>
</evidence>
<evidence type="ECO:0000313" key="3">
    <source>
        <dbReference type="Proteomes" id="UP000015105"/>
    </source>
</evidence>
<reference evidence="2" key="3">
    <citation type="journal article" date="2017" name="Nature">
        <title>Genome sequence of the progenitor of the wheat D genome Aegilops tauschii.</title>
        <authorList>
            <person name="Luo M.C."/>
            <person name="Gu Y.Q."/>
            <person name="Puiu D."/>
            <person name="Wang H."/>
            <person name="Twardziok S.O."/>
            <person name="Deal K.R."/>
            <person name="Huo N."/>
            <person name="Zhu T."/>
            <person name="Wang L."/>
            <person name="Wang Y."/>
            <person name="McGuire P.E."/>
            <person name="Liu S."/>
            <person name="Long H."/>
            <person name="Ramasamy R.K."/>
            <person name="Rodriguez J.C."/>
            <person name="Van S.L."/>
            <person name="Yuan L."/>
            <person name="Wang Z."/>
            <person name="Xia Z."/>
            <person name="Xiao L."/>
            <person name="Anderson O.D."/>
            <person name="Ouyang S."/>
            <person name="Liang Y."/>
            <person name="Zimin A.V."/>
            <person name="Pertea G."/>
            <person name="Qi P."/>
            <person name="Bennetzen J.L."/>
            <person name="Dai X."/>
            <person name="Dawson M.W."/>
            <person name="Muller H.G."/>
            <person name="Kugler K."/>
            <person name="Rivarola-Duarte L."/>
            <person name="Spannagl M."/>
            <person name="Mayer K.F.X."/>
            <person name="Lu F.H."/>
            <person name="Bevan M.W."/>
            <person name="Leroy P."/>
            <person name="Li P."/>
            <person name="You F.M."/>
            <person name="Sun Q."/>
            <person name="Liu Z."/>
            <person name="Lyons E."/>
            <person name="Wicker T."/>
            <person name="Salzberg S.L."/>
            <person name="Devos K.M."/>
            <person name="Dvorak J."/>
        </authorList>
    </citation>
    <scope>NUCLEOTIDE SEQUENCE [LARGE SCALE GENOMIC DNA]</scope>
    <source>
        <strain evidence="2">cv. AL8/78</strain>
    </source>
</reference>
<dbReference type="AlphaFoldDB" id="A0A453NZ82"/>
<name>A0A453NZ82_AEGTS</name>
<reference evidence="2" key="5">
    <citation type="journal article" date="2021" name="G3 (Bethesda)">
        <title>Aegilops tauschii genome assembly Aet v5.0 features greater sequence contiguity and improved annotation.</title>
        <authorList>
            <person name="Wang L."/>
            <person name="Zhu T."/>
            <person name="Rodriguez J.C."/>
            <person name="Deal K.R."/>
            <person name="Dubcovsky J."/>
            <person name="McGuire P.E."/>
            <person name="Lux T."/>
            <person name="Spannagl M."/>
            <person name="Mayer K.F.X."/>
            <person name="Baldrich P."/>
            <person name="Meyers B.C."/>
            <person name="Huo N."/>
            <person name="Gu Y.Q."/>
            <person name="Zhou H."/>
            <person name="Devos K.M."/>
            <person name="Bennetzen J.L."/>
            <person name="Unver T."/>
            <person name="Budak H."/>
            <person name="Gulick P.J."/>
            <person name="Galiba G."/>
            <person name="Kalapos B."/>
            <person name="Nelson D.R."/>
            <person name="Li P."/>
            <person name="You F.M."/>
            <person name="Luo M.C."/>
            <person name="Dvorak J."/>
        </authorList>
    </citation>
    <scope>NUCLEOTIDE SEQUENCE [LARGE SCALE GENOMIC DNA]</scope>
    <source>
        <strain evidence="2">cv. AL8/78</strain>
    </source>
</reference>
<feature type="region of interest" description="Disordered" evidence="1">
    <location>
        <begin position="40"/>
        <end position="67"/>
    </location>
</feature>
<reference evidence="3" key="2">
    <citation type="journal article" date="2017" name="Nat. Plants">
        <title>The Aegilops tauschii genome reveals multiple impacts of transposons.</title>
        <authorList>
            <person name="Zhao G."/>
            <person name="Zou C."/>
            <person name="Li K."/>
            <person name="Wang K."/>
            <person name="Li T."/>
            <person name="Gao L."/>
            <person name="Zhang X."/>
            <person name="Wang H."/>
            <person name="Yang Z."/>
            <person name="Liu X."/>
            <person name="Jiang W."/>
            <person name="Mao L."/>
            <person name="Kong X."/>
            <person name="Jiao Y."/>
            <person name="Jia J."/>
        </authorList>
    </citation>
    <scope>NUCLEOTIDE SEQUENCE [LARGE SCALE GENOMIC DNA]</scope>
    <source>
        <strain evidence="3">cv. AL8/78</strain>
    </source>
</reference>
<keyword evidence="3" id="KW-1185">Reference proteome</keyword>
<feature type="compositionally biased region" description="Basic residues" evidence="1">
    <location>
        <begin position="40"/>
        <end position="59"/>
    </location>
</feature>